<dbReference type="PANTHER" id="PTHR12960">
    <property type="entry name" value="GLE-1-RELATED"/>
    <property type="match status" value="1"/>
</dbReference>
<evidence type="ECO:0000256" key="10">
    <source>
        <dbReference type="ARBA" id="ARBA00023132"/>
    </source>
</evidence>
<dbReference type="EMBL" id="JACVVK020000289">
    <property type="protein sequence ID" value="KAK7480067.1"/>
    <property type="molecule type" value="Genomic_DNA"/>
</dbReference>
<evidence type="ECO:0000256" key="1">
    <source>
        <dbReference type="ARBA" id="ARBA00004496"/>
    </source>
</evidence>
<name>A0ABD0JYB9_9CAEN</name>
<dbReference type="Proteomes" id="UP001519460">
    <property type="component" value="Unassembled WGS sequence"/>
</dbReference>
<dbReference type="GO" id="GO:0005643">
    <property type="term" value="C:nuclear pore"/>
    <property type="evidence" value="ECO:0007669"/>
    <property type="project" value="UniProtKB-SubCell"/>
</dbReference>
<evidence type="ECO:0000313" key="18">
    <source>
        <dbReference type="EMBL" id="KAK7480067.1"/>
    </source>
</evidence>
<dbReference type="Pfam" id="PF07817">
    <property type="entry name" value="GLE1"/>
    <property type="match status" value="1"/>
</dbReference>
<dbReference type="GO" id="GO:0005737">
    <property type="term" value="C:cytoplasm"/>
    <property type="evidence" value="ECO:0007669"/>
    <property type="project" value="UniProtKB-SubCell"/>
</dbReference>
<proteinExistence type="inferred from homology"/>
<feature type="region of interest" description="Disordered" evidence="17">
    <location>
        <begin position="190"/>
        <end position="211"/>
    </location>
</feature>
<protein>
    <recommendedName>
        <fullName evidence="13">mRNA export factor GLE1</fullName>
    </recommendedName>
    <alternativeName>
        <fullName evidence="15">GLE1 RNA export mediator</fullName>
    </alternativeName>
    <alternativeName>
        <fullName evidence="14">Nucleoporin GLE1</fullName>
    </alternativeName>
</protein>
<accession>A0ABD0JYB9</accession>
<feature type="coiled-coil region" evidence="16">
    <location>
        <begin position="58"/>
        <end position="103"/>
    </location>
</feature>
<keyword evidence="5" id="KW-0963">Cytoplasm</keyword>
<comment type="similarity">
    <text evidence="3">Belongs to the GLE1 family.</text>
</comment>
<comment type="caution">
    <text evidence="18">The sequence shown here is derived from an EMBL/GenBank/DDBJ whole genome shotgun (WGS) entry which is preliminary data.</text>
</comment>
<evidence type="ECO:0000256" key="16">
    <source>
        <dbReference type="SAM" id="Coils"/>
    </source>
</evidence>
<evidence type="ECO:0000256" key="12">
    <source>
        <dbReference type="ARBA" id="ARBA00024680"/>
    </source>
</evidence>
<keyword evidence="9 16" id="KW-0175">Coiled coil</keyword>
<sequence>MKLAEFKKHKKDVESWQQEGLVAVSQRRLHDVQSQHNLLQQVHQSRREEINQHVQKLKESHSESVKRQDAALKEFEKQRQQLKEEKEKRELEMEQKVADIKALAKSIGDAKTSLLAILDGCQHKQYLTEAAEKTKLLMRRLAEQADHLAGNAHKSGPLDDILHRLKDIQEQSQNAMDHSANAESAISVQATQGQGTAAGSGQRATSASQDVPAGQEGALAAVFLEYEQNKKLLADVDAKLQPFIGNQQMKKLRFDLQRAVNTPINAISPVSSAHLRDKLQRLRALLQGQTVEVSGKRVNPQDVPEGVLFCKNLVAKMIARKAEEQVSSSHESAFAIAAVAVGLWAEFPDVGKLLMCHLQALCPYVLPFMPPRLPQQSSADYHKSLGYNVEDGTIEPQDKYLRRMSGIMRLYAAILITAPPQGANHPHPHGIECAWIWLSRTLNLKPDPDITATAIFDMLQVTGNFLLRAYRVQFVKLLHALCKLFLPKLKEVAAGSGPVSRLETFLETTMRNSAMIPQPEGYLPPQFWYS</sequence>
<keyword evidence="19" id="KW-1185">Reference proteome</keyword>
<comment type="subcellular location">
    <subcellularLocation>
        <location evidence="1">Cytoplasm</location>
    </subcellularLocation>
    <subcellularLocation>
        <location evidence="2">Nucleus</location>
        <location evidence="2">Nuclear pore complex</location>
    </subcellularLocation>
</comment>
<keyword evidence="11" id="KW-0539">Nucleus</keyword>
<reference evidence="18 19" key="1">
    <citation type="journal article" date="2023" name="Sci. Data">
        <title>Genome assembly of the Korean intertidal mud-creeper Batillaria attramentaria.</title>
        <authorList>
            <person name="Patra A.K."/>
            <person name="Ho P.T."/>
            <person name="Jun S."/>
            <person name="Lee S.J."/>
            <person name="Kim Y."/>
            <person name="Won Y.J."/>
        </authorList>
    </citation>
    <scope>NUCLEOTIDE SEQUENCE [LARGE SCALE GENOMIC DNA]</scope>
    <source>
        <strain evidence="18">Wonlab-2016</strain>
    </source>
</reference>
<evidence type="ECO:0000256" key="8">
    <source>
        <dbReference type="ARBA" id="ARBA00023010"/>
    </source>
</evidence>
<dbReference type="Gene3D" id="1.25.40.510">
    <property type="entry name" value="GLE1-like"/>
    <property type="match status" value="1"/>
</dbReference>
<evidence type="ECO:0000256" key="17">
    <source>
        <dbReference type="SAM" id="MobiDB-lite"/>
    </source>
</evidence>
<keyword evidence="6" id="KW-0509">mRNA transport</keyword>
<dbReference type="PANTHER" id="PTHR12960:SF0">
    <property type="entry name" value="MRNA EXPORT FACTOR GLE1"/>
    <property type="match status" value="1"/>
</dbReference>
<evidence type="ECO:0000256" key="4">
    <source>
        <dbReference type="ARBA" id="ARBA00022448"/>
    </source>
</evidence>
<evidence type="ECO:0000256" key="14">
    <source>
        <dbReference type="ARBA" id="ARBA00029983"/>
    </source>
</evidence>
<dbReference type="GO" id="GO:0006406">
    <property type="term" value="P:mRNA export from nucleus"/>
    <property type="evidence" value="ECO:0007669"/>
    <property type="project" value="UniProtKB-ARBA"/>
</dbReference>
<evidence type="ECO:0000256" key="11">
    <source>
        <dbReference type="ARBA" id="ARBA00023242"/>
    </source>
</evidence>
<evidence type="ECO:0000256" key="5">
    <source>
        <dbReference type="ARBA" id="ARBA00022490"/>
    </source>
</evidence>
<evidence type="ECO:0000256" key="13">
    <source>
        <dbReference type="ARBA" id="ARBA00026227"/>
    </source>
</evidence>
<gene>
    <name evidence="18" type="ORF">BaRGS_00028704</name>
</gene>
<comment type="function">
    <text evidence="12">Required for the export of mRNAs containing poly(A) tails from the nucleus into the cytoplasm. May be involved in the terminal step of the mRNA transport through the nuclear pore complex (NPC).</text>
</comment>
<evidence type="ECO:0000256" key="7">
    <source>
        <dbReference type="ARBA" id="ARBA00022927"/>
    </source>
</evidence>
<keyword evidence="8" id="KW-0811">Translocation</keyword>
<keyword evidence="10" id="KW-0906">Nuclear pore complex</keyword>
<evidence type="ECO:0000256" key="2">
    <source>
        <dbReference type="ARBA" id="ARBA00004567"/>
    </source>
</evidence>
<evidence type="ECO:0000256" key="9">
    <source>
        <dbReference type="ARBA" id="ARBA00023054"/>
    </source>
</evidence>
<feature type="compositionally biased region" description="Low complexity" evidence="17">
    <location>
        <begin position="190"/>
        <end position="209"/>
    </location>
</feature>
<evidence type="ECO:0000313" key="19">
    <source>
        <dbReference type="Proteomes" id="UP001519460"/>
    </source>
</evidence>
<dbReference type="InterPro" id="IPR038506">
    <property type="entry name" value="GLE1-like_sf"/>
</dbReference>
<dbReference type="InterPro" id="IPR012476">
    <property type="entry name" value="GLE1"/>
</dbReference>
<organism evidence="18 19">
    <name type="scientific">Batillaria attramentaria</name>
    <dbReference type="NCBI Taxonomy" id="370345"/>
    <lineage>
        <taxon>Eukaryota</taxon>
        <taxon>Metazoa</taxon>
        <taxon>Spiralia</taxon>
        <taxon>Lophotrochozoa</taxon>
        <taxon>Mollusca</taxon>
        <taxon>Gastropoda</taxon>
        <taxon>Caenogastropoda</taxon>
        <taxon>Sorbeoconcha</taxon>
        <taxon>Cerithioidea</taxon>
        <taxon>Batillariidae</taxon>
        <taxon>Batillaria</taxon>
    </lineage>
</organism>
<dbReference type="GO" id="GO:0015031">
    <property type="term" value="P:protein transport"/>
    <property type="evidence" value="ECO:0007669"/>
    <property type="project" value="UniProtKB-KW"/>
</dbReference>
<evidence type="ECO:0000256" key="15">
    <source>
        <dbReference type="ARBA" id="ARBA00030897"/>
    </source>
</evidence>
<dbReference type="AlphaFoldDB" id="A0ABD0JYB9"/>
<dbReference type="FunFam" id="1.25.40.510:FF:000001">
    <property type="entry name" value="Nucleoporin GLE1 isoform 1"/>
    <property type="match status" value="1"/>
</dbReference>
<evidence type="ECO:0000256" key="6">
    <source>
        <dbReference type="ARBA" id="ARBA00022816"/>
    </source>
</evidence>
<evidence type="ECO:0000256" key="3">
    <source>
        <dbReference type="ARBA" id="ARBA00011056"/>
    </source>
</evidence>
<keyword evidence="7" id="KW-0653">Protein transport</keyword>
<keyword evidence="4" id="KW-0813">Transport</keyword>